<evidence type="ECO:0000256" key="1">
    <source>
        <dbReference type="ARBA" id="ARBA00022741"/>
    </source>
</evidence>
<dbReference type="SUPFAM" id="SSF52540">
    <property type="entry name" value="P-loop containing nucleoside triphosphate hydrolases"/>
    <property type="match status" value="1"/>
</dbReference>
<keyword evidence="4" id="KW-0378">Hydrolase</keyword>
<dbReference type="PANTHER" id="PTHR24220">
    <property type="entry name" value="IMPORT ATP-BINDING PROTEIN"/>
    <property type="match status" value="1"/>
</dbReference>
<reference evidence="4" key="1">
    <citation type="journal article" date="2014" name="Genome Biol. Evol.">
        <title>Pangenome evidence for extensive interdomain horizontal transfer affecting lineage core and shell genes in uncultured planktonic thaumarchaeota and euryarchaeota.</title>
        <authorList>
            <person name="Deschamps P."/>
            <person name="Zivanovic Y."/>
            <person name="Moreira D."/>
            <person name="Rodriguez-Valera F."/>
            <person name="Lopez-Garcia P."/>
        </authorList>
    </citation>
    <scope>NUCLEOTIDE SEQUENCE</scope>
</reference>
<dbReference type="Gene3D" id="3.40.50.300">
    <property type="entry name" value="P-loop containing nucleotide triphosphate hydrolases"/>
    <property type="match status" value="1"/>
</dbReference>
<keyword evidence="2" id="KW-0067">ATP-binding</keyword>
<dbReference type="EC" id="3.6.3.28" evidence="4"/>
<dbReference type="AlphaFoldDB" id="A0A075FM14"/>
<dbReference type="GO" id="GO:0022857">
    <property type="term" value="F:transmembrane transporter activity"/>
    <property type="evidence" value="ECO:0007669"/>
    <property type="project" value="TreeGrafter"/>
</dbReference>
<dbReference type="SMART" id="SM00382">
    <property type="entry name" value="AAA"/>
    <property type="match status" value="1"/>
</dbReference>
<dbReference type="Pfam" id="PF00005">
    <property type="entry name" value="ABC_tran"/>
    <property type="match status" value="1"/>
</dbReference>
<accession>A0A075FM14</accession>
<protein>
    <submittedName>
        <fullName evidence="4">ABC transporter-like protein (PhnC)</fullName>
        <ecNumber evidence="4">3.6.3.28</ecNumber>
    </submittedName>
</protein>
<dbReference type="GO" id="GO:0016887">
    <property type="term" value="F:ATP hydrolysis activity"/>
    <property type="evidence" value="ECO:0007669"/>
    <property type="project" value="InterPro"/>
</dbReference>
<dbReference type="InterPro" id="IPR017871">
    <property type="entry name" value="ABC_transporter-like_CS"/>
</dbReference>
<organism evidence="4">
    <name type="scientific">uncultured marine thaumarchaeote AD1000_24_H07</name>
    <dbReference type="NCBI Taxonomy" id="1455902"/>
    <lineage>
        <taxon>Archaea</taxon>
        <taxon>Nitrososphaerota</taxon>
        <taxon>environmental samples</taxon>
    </lineage>
</organism>
<proteinExistence type="predicted"/>
<evidence type="ECO:0000313" key="4">
    <source>
        <dbReference type="EMBL" id="AIE92560.1"/>
    </source>
</evidence>
<dbReference type="InterPro" id="IPR027417">
    <property type="entry name" value="P-loop_NTPase"/>
</dbReference>
<dbReference type="PROSITE" id="PS00211">
    <property type="entry name" value="ABC_TRANSPORTER_1"/>
    <property type="match status" value="1"/>
</dbReference>
<dbReference type="InterPro" id="IPR003593">
    <property type="entry name" value="AAA+_ATPase"/>
</dbReference>
<name>A0A075FM14_9ARCH</name>
<dbReference type="PROSITE" id="PS50893">
    <property type="entry name" value="ABC_TRANSPORTER_2"/>
    <property type="match status" value="1"/>
</dbReference>
<dbReference type="GO" id="GO:0005524">
    <property type="term" value="F:ATP binding"/>
    <property type="evidence" value="ECO:0007669"/>
    <property type="project" value="UniProtKB-KW"/>
</dbReference>
<evidence type="ECO:0000259" key="3">
    <source>
        <dbReference type="PROSITE" id="PS50893"/>
    </source>
</evidence>
<dbReference type="GO" id="GO:0005886">
    <property type="term" value="C:plasma membrane"/>
    <property type="evidence" value="ECO:0007669"/>
    <property type="project" value="TreeGrafter"/>
</dbReference>
<dbReference type="EMBL" id="KF900370">
    <property type="protein sequence ID" value="AIE92560.1"/>
    <property type="molecule type" value="Genomic_DNA"/>
</dbReference>
<dbReference type="InterPro" id="IPR015854">
    <property type="entry name" value="ABC_transpr_LolD-like"/>
</dbReference>
<gene>
    <name evidence="4" type="primary">phnC</name>
</gene>
<evidence type="ECO:0000256" key="2">
    <source>
        <dbReference type="ARBA" id="ARBA00022840"/>
    </source>
</evidence>
<sequence>MNSDNPSSELDVKLENIWASYNSFEPILQNCSLKINKGSSYVLMGPSGIGKTTLLKVLNGLISPSKGNLEVFSQLINNPKDLVSLRNRIGYIPQNLGLINNLGVLENVLLGALSSTNLLRSLSGKFRDEDLIEAKESLKLVGLEDKVNRRCYALSGGEKQRVAIARALVQKPKLLLADELVAELDYVTSREIMSLLHDVRKRLGLTTIMVHHDIDIAKNFGDKIGLLKHGMIHAEMDSNEIDVDIIKNMISSDNV</sequence>
<feature type="domain" description="ABC transporter" evidence="3">
    <location>
        <begin position="12"/>
        <end position="254"/>
    </location>
</feature>
<keyword evidence="1" id="KW-0547">Nucleotide-binding</keyword>
<dbReference type="PANTHER" id="PTHR24220:SF659">
    <property type="entry name" value="TRANSPORTER, PUTATIVE-RELATED"/>
    <property type="match status" value="1"/>
</dbReference>
<dbReference type="InterPro" id="IPR003439">
    <property type="entry name" value="ABC_transporter-like_ATP-bd"/>
</dbReference>